<reference evidence="3" key="1">
    <citation type="journal article" date="2014" name="Genome Biol. Evol.">
        <title>Gene Loss Rather Than Gene Gain Is Associated with a Host Jump from Monocots to Dicots in the Smut Fungus Melanopsichium pennsylvanicum.</title>
        <authorList>
            <person name="Sharma R."/>
            <person name="Mishra B."/>
            <person name="Runge F."/>
            <person name="Thines M."/>
        </authorList>
    </citation>
    <scope>NUCLEOTIDE SEQUENCE</scope>
    <source>
        <strain evidence="3">4</strain>
    </source>
</reference>
<dbReference type="GO" id="GO:0009277">
    <property type="term" value="C:fungal-type cell wall"/>
    <property type="evidence" value="ECO:0007669"/>
    <property type="project" value="TreeGrafter"/>
</dbReference>
<proteinExistence type="predicted"/>
<protein>
    <submittedName>
        <fullName evidence="3">Related to ph-regulated antigen pra1</fullName>
    </submittedName>
</protein>
<dbReference type="GO" id="GO:0008270">
    <property type="term" value="F:zinc ion binding"/>
    <property type="evidence" value="ECO:0007669"/>
    <property type="project" value="TreeGrafter"/>
</dbReference>
<feature type="domain" description="Putative peptidase" evidence="2">
    <location>
        <begin position="7"/>
        <end position="69"/>
    </location>
</feature>
<dbReference type="PANTHER" id="PTHR39399:SF1">
    <property type="entry name" value="PROTEIN ZPS1"/>
    <property type="match status" value="1"/>
</dbReference>
<dbReference type="GO" id="GO:0005576">
    <property type="term" value="C:extracellular region"/>
    <property type="evidence" value="ECO:0007669"/>
    <property type="project" value="TreeGrafter"/>
</dbReference>
<dbReference type="EMBL" id="HG529597">
    <property type="protein sequence ID" value="CDI53943.1"/>
    <property type="molecule type" value="Genomic_DNA"/>
</dbReference>
<accession>A0A077R4X7</accession>
<dbReference type="InterPro" id="IPR029482">
    <property type="entry name" value="HRXXH"/>
</dbReference>
<feature type="compositionally biased region" description="Low complexity" evidence="1">
    <location>
        <begin position="81"/>
        <end position="100"/>
    </location>
</feature>
<dbReference type="GO" id="GO:0009986">
    <property type="term" value="C:cell surface"/>
    <property type="evidence" value="ECO:0007669"/>
    <property type="project" value="TreeGrafter"/>
</dbReference>
<evidence type="ECO:0000256" key="1">
    <source>
        <dbReference type="SAM" id="MobiDB-lite"/>
    </source>
</evidence>
<dbReference type="PANTHER" id="PTHR39399">
    <property type="entry name" value="PROTEIN ZPS1"/>
    <property type="match status" value="1"/>
</dbReference>
<dbReference type="Pfam" id="PF13933">
    <property type="entry name" value="HRXXH"/>
    <property type="match status" value="1"/>
</dbReference>
<dbReference type="InterPro" id="IPR039124">
    <property type="entry name" value="PRA1-like"/>
</dbReference>
<name>A0A077R4X7_9BASI</name>
<organism evidence="3">
    <name type="scientific">Melanopsichium pennsylvanicum 4</name>
    <dbReference type="NCBI Taxonomy" id="1398559"/>
    <lineage>
        <taxon>Eukaryota</taxon>
        <taxon>Fungi</taxon>
        <taxon>Dikarya</taxon>
        <taxon>Basidiomycota</taxon>
        <taxon>Ustilaginomycotina</taxon>
        <taxon>Ustilaginomycetes</taxon>
        <taxon>Ustilaginales</taxon>
        <taxon>Ustilaginaceae</taxon>
        <taxon>Melanopsichium</taxon>
    </lineage>
</organism>
<feature type="region of interest" description="Disordered" evidence="1">
    <location>
        <begin position="64"/>
        <end position="100"/>
    </location>
</feature>
<evidence type="ECO:0000313" key="3">
    <source>
        <dbReference type="EMBL" id="CDI53943.1"/>
    </source>
</evidence>
<dbReference type="AlphaFoldDB" id="A0A077R4X7"/>
<dbReference type="GO" id="GO:0005178">
    <property type="term" value="F:integrin binding"/>
    <property type="evidence" value="ECO:0007669"/>
    <property type="project" value="TreeGrafter"/>
</dbReference>
<evidence type="ECO:0000259" key="2">
    <source>
        <dbReference type="Pfam" id="PF13933"/>
    </source>
</evidence>
<sequence length="100" mass="10985">MPLAKSFQLGSDNPSQYFGPDLMYRTFHVPNFVYDQIHHYAGSYKDCLELGQTNSSAAISNQNSPQYFANKQPPLKPLTSPVAPIATPTQTPPSTATPNK</sequence>